<dbReference type="OrthoDB" id="886255at2"/>
<keyword evidence="2" id="KW-1185">Reference proteome</keyword>
<gene>
    <name evidence="1" type="ORF">SAMN03080617_01835</name>
</gene>
<dbReference type="Proteomes" id="UP000198756">
    <property type="component" value="Unassembled WGS sequence"/>
</dbReference>
<dbReference type="RefSeq" id="WP_092729650.1">
    <property type="nucleotide sequence ID" value="NZ_FMXE01000011.1"/>
</dbReference>
<dbReference type="AlphaFoldDB" id="A0A1G5XKD6"/>
<name>A0A1G5XKD6_9BACT</name>
<accession>A0A1G5XKD6</accession>
<dbReference type="STRING" id="279824.SAMN03080617_01835"/>
<proteinExistence type="predicted"/>
<organism evidence="1 2">
    <name type="scientific">Algoriphagus alkaliphilus</name>
    <dbReference type="NCBI Taxonomy" id="279824"/>
    <lineage>
        <taxon>Bacteria</taxon>
        <taxon>Pseudomonadati</taxon>
        <taxon>Bacteroidota</taxon>
        <taxon>Cytophagia</taxon>
        <taxon>Cytophagales</taxon>
        <taxon>Cyclobacteriaceae</taxon>
        <taxon>Algoriphagus</taxon>
    </lineage>
</organism>
<dbReference type="EMBL" id="FMXE01000011">
    <property type="protein sequence ID" value="SDA70921.1"/>
    <property type="molecule type" value="Genomic_DNA"/>
</dbReference>
<protein>
    <submittedName>
        <fullName evidence="1">Uncharacterized protein</fullName>
    </submittedName>
</protein>
<reference evidence="2" key="1">
    <citation type="submission" date="2016-10" db="EMBL/GenBank/DDBJ databases">
        <authorList>
            <person name="Varghese N."/>
            <person name="Submissions S."/>
        </authorList>
    </citation>
    <scope>NUCLEOTIDE SEQUENCE [LARGE SCALE GENOMIC DNA]</scope>
    <source>
        <strain evidence="2">DSM 22703</strain>
    </source>
</reference>
<evidence type="ECO:0000313" key="2">
    <source>
        <dbReference type="Proteomes" id="UP000198756"/>
    </source>
</evidence>
<sequence>MKAETELVESYWSMLRFLSDKMKMALVEKLQKSISKPKSEEKDRLKHSFGSWVGPESAEEIIDSISGSRNFSRKVEEF</sequence>
<evidence type="ECO:0000313" key="1">
    <source>
        <dbReference type="EMBL" id="SDA70921.1"/>
    </source>
</evidence>